<keyword evidence="2" id="KW-1185">Reference proteome</keyword>
<sequence>MWPGATIGHLIDTAIVEGFQSSPGLWWGATSSSHRGAGRRRCFNSHSALWPGAAIMSKGHVCEGDAVSILTRPLGQVLPADDGDRLAVLVVSILTGLTAGRCLSTWPC</sequence>
<dbReference type="AlphaFoldDB" id="Q67SP4"/>
<name>Q67SP4_SYMTH</name>
<proteinExistence type="predicted"/>
<dbReference type="HOGENOM" id="CLU_2195597_0_0_9"/>
<dbReference type="EMBL" id="AP006840">
    <property type="protein sequence ID" value="BAD39299.1"/>
    <property type="molecule type" value="Genomic_DNA"/>
</dbReference>
<dbReference type="STRING" id="292459.STH314"/>
<gene>
    <name evidence="1" type="ordered locus">STH314</name>
</gene>
<protein>
    <submittedName>
        <fullName evidence="1">Uncharacterized protein</fullName>
    </submittedName>
</protein>
<dbReference type="Proteomes" id="UP000000417">
    <property type="component" value="Chromosome"/>
</dbReference>
<evidence type="ECO:0000313" key="1">
    <source>
        <dbReference type="EMBL" id="BAD39299.1"/>
    </source>
</evidence>
<reference evidence="1 2" key="1">
    <citation type="journal article" date="2004" name="Nucleic Acids Res.">
        <title>Genome sequence of Symbiobacterium thermophilum, an uncultivable bacterium that depends on microbial commensalism.</title>
        <authorList>
            <person name="Ueda K."/>
            <person name="Yamashita A."/>
            <person name="Ishikawa J."/>
            <person name="Shimada M."/>
            <person name="Watsuji T."/>
            <person name="Morimura K."/>
            <person name="Ikeda H."/>
            <person name="Hattori M."/>
            <person name="Beppu T."/>
        </authorList>
    </citation>
    <scope>NUCLEOTIDE SEQUENCE [LARGE SCALE GENOMIC DNA]</scope>
    <source>
        <strain evidence="2">T / IAM 14863</strain>
    </source>
</reference>
<accession>Q67SP4</accession>
<evidence type="ECO:0000313" key="2">
    <source>
        <dbReference type="Proteomes" id="UP000000417"/>
    </source>
</evidence>
<organism evidence="1 2">
    <name type="scientific">Symbiobacterium thermophilum (strain DSM 24528 / JCM 14929 / IAM 14863 / T)</name>
    <dbReference type="NCBI Taxonomy" id="292459"/>
    <lineage>
        <taxon>Bacteria</taxon>
        <taxon>Bacillati</taxon>
        <taxon>Bacillota</taxon>
        <taxon>Clostridia</taxon>
        <taxon>Eubacteriales</taxon>
        <taxon>Symbiobacteriaceae</taxon>
        <taxon>Symbiobacterium</taxon>
    </lineage>
</organism>
<dbReference type="KEGG" id="sth:STH314"/>